<dbReference type="Pfam" id="PF07537">
    <property type="entry name" value="CamS"/>
    <property type="match status" value="1"/>
</dbReference>
<feature type="signal peptide" evidence="1">
    <location>
        <begin position="1"/>
        <end position="24"/>
    </location>
</feature>
<dbReference type="CDD" id="cd13440">
    <property type="entry name" value="CamS_repeat_2"/>
    <property type="match status" value="1"/>
</dbReference>
<sequence length="393" mass="45375">MVRRLGLVSLTGLLFLTGCFPMFQQEPDEVVVEESQQEEQVVDIVPRVSTPENYYQSVLYDGSYLHGQSRGFGNAVVYNRLDLDNLEMGLTQIAKEQFDPENYFFREGQFINRNEINSWLMRYDQVENQQGLNPELGEGETLREQEENQPRYLSHILEHNYLVRSEQGNYELGGIVIGLSMNSVYNFRVEDEQGRYYFYETTISQEKMEEEGQRIADLIVQRLRDPNREDGVFGRVPITVALFREQPRQSTIPGNYFMQATAQPGEGLERWQRMNERYYLFPSSAANEDVSNDAASFGQIKDDIQSFFDTYVGVVGRGYYVDNQLQELTIEVPLRFQGKAEIVALTQYAADVINQRINNQNVKVNLYVTSVGGQQESMVVRNPGEEPFIHVFE</sequence>
<dbReference type="PIRSF" id="PIRSF012509">
    <property type="entry name" value="CamS"/>
    <property type="match status" value="1"/>
</dbReference>
<dbReference type="RefSeq" id="WP_323467364.1">
    <property type="nucleotide sequence ID" value="NZ_CP144224.1"/>
</dbReference>
<dbReference type="EMBL" id="JAWJAY010000004">
    <property type="protein sequence ID" value="MDV2886736.1"/>
    <property type="molecule type" value="Genomic_DNA"/>
</dbReference>
<dbReference type="Proteomes" id="UP001285636">
    <property type="component" value="Unassembled WGS sequence"/>
</dbReference>
<reference evidence="2" key="1">
    <citation type="submission" date="2023-10" db="EMBL/GenBank/DDBJ databases">
        <title>Screening of Alkalihalophilus pseudofirmusBZ-TG-HK211 and Its Alleviation of Salt Stress on Rapeseed Growth.</title>
        <authorList>
            <person name="Zhao B."/>
            <person name="Guo T."/>
        </authorList>
    </citation>
    <scope>NUCLEOTIDE SEQUENCE</scope>
    <source>
        <strain evidence="2">BZ-TG-HK211</strain>
    </source>
</reference>
<dbReference type="AlphaFoldDB" id="A0AAJ2NQP2"/>
<dbReference type="InterPro" id="IPR011426">
    <property type="entry name" value="CamS"/>
</dbReference>
<organism evidence="2 3">
    <name type="scientific">Alkalihalophilus pseudofirmus</name>
    <name type="common">Bacillus pseudofirmus</name>
    <dbReference type="NCBI Taxonomy" id="79885"/>
    <lineage>
        <taxon>Bacteria</taxon>
        <taxon>Bacillati</taxon>
        <taxon>Bacillota</taxon>
        <taxon>Bacilli</taxon>
        <taxon>Bacillales</taxon>
        <taxon>Bacillaceae</taxon>
        <taxon>Alkalihalophilus</taxon>
    </lineage>
</organism>
<gene>
    <name evidence="2" type="ORF">RYX45_16205</name>
</gene>
<name>A0AAJ2NQP2_ALKPS</name>
<dbReference type="Gene3D" id="3.10.570.10">
    <property type="entry name" value="sex pheromone staph- cam373 precursor domain"/>
    <property type="match status" value="1"/>
</dbReference>
<comment type="caution">
    <text evidence="2">The sequence shown here is derived from an EMBL/GenBank/DDBJ whole genome shotgun (WGS) entry which is preliminary data.</text>
</comment>
<proteinExistence type="predicted"/>
<evidence type="ECO:0000313" key="3">
    <source>
        <dbReference type="Proteomes" id="UP001285636"/>
    </source>
</evidence>
<protein>
    <submittedName>
        <fullName evidence="2">CamS family sex pheromone protein</fullName>
    </submittedName>
</protein>
<evidence type="ECO:0000313" key="2">
    <source>
        <dbReference type="EMBL" id="MDV2886736.1"/>
    </source>
</evidence>
<dbReference type="PROSITE" id="PS51257">
    <property type="entry name" value="PROKAR_LIPOPROTEIN"/>
    <property type="match status" value="1"/>
</dbReference>
<feature type="chain" id="PRO_5042498805" evidence="1">
    <location>
        <begin position="25"/>
        <end position="393"/>
    </location>
</feature>
<evidence type="ECO:0000256" key="1">
    <source>
        <dbReference type="SAM" id="SignalP"/>
    </source>
</evidence>
<accession>A0AAJ2NQP2</accession>
<dbReference type="CDD" id="cd13441">
    <property type="entry name" value="CamS_repeat_1"/>
    <property type="match status" value="1"/>
</dbReference>
<keyword evidence="1" id="KW-0732">Signal</keyword>